<keyword evidence="8" id="KW-1185">Reference proteome</keyword>
<dbReference type="EMBL" id="AZHW01000273">
    <property type="protein sequence ID" value="ETX01083.1"/>
    <property type="molecule type" value="Genomic_DNA"/>
</dbReference>
<keyword evidence="2" id="KW-0479">Metal-binding</keyword>
<feature type="domain" description="Rieske" evidence="6">
    <location>
        <begin position="28"/>
        <end position="133"/>
    </location>
</feature>
<protein>
    <recommendedName>
        <fullName evidence="6">Rieske domain-containing protein</fullName>
    </recommendedName>
</protein>
<evidence type="ECO:0000256" key="5">
    <source>
        <dbReference type="ARBA" id="ARBA00023014"/>
    </source>
</evidence>
<dbReference type="Pfam" id="PF00355">
    <property type="entry name" value="Rieske"/>
    <property type="match status" value="1"/>
</dbReference>
<reference evidence="7 8" key="1">
    <citation type="journal article" date="2014" name="Nature">
        <title>An environmental bacterial taxon with a large and distinct metabolic repertoire.</title>
        <authorList>
            <person name="Wilson M.C."/>
            <person name="Mori T."/>
            <person name="Ruckert C."/>
            <person name="Uria A.R."/>
            <person name="Helf M.J."/>
            <person name="Takada K."/>
            <person name="Gernert C."/>
            <person name="Steffens U.A."/>
            <person name="Heycke N."/>
            <person name="Schmitt S."/>
            <person name="Rinke C."/>
            <person name="Helfrich E.J."/>
            <person name="Brachmann A.O."/>
            <person name="Gurgui C."/>
            <person name="Wakimoto T."/>
            <person name="Kracht M."/>
            <person name="Crusemann M."/>
            <person name="Hentschel U."/>
            <person name="Abe I."/>
            <person name="Matsunaga S."/>
            <person name="Kalinowski J."/>
            <person name="Takeyama H."/>
            <person name="Piel J."/>
        </authorList>
    </citation>
    <scope>NUCLEOTIDE SEQUENCE [LARGE SCALE GENOMIC DNA]</scope>
    <source>
        <strain evidence="8">TSY1</strain>
    </source>
</reference>
<organism evidence="7 8">
    <name type="scientific">Entotheonella factor</name>
    <dbReference type="NCBI Taxonomy" id="1429438"/>
    <lineage>
        <taxon>Bacteria</taxon>
        <taxon>Pseudomonadati</taxon>
        <taxon>Nitrospinota/Tectimicrobiota group</taxon>
        <taxon>Candidatus Tectimicrobiota</taxon>
        <taxon>Candidatus Entotheonellia</taxon>
        <taxon>Candidatus Entotheonellales</taxon>
        <taxon>Candidatus Entotheonellaceae</taxon>
        <taxon>Candidatus Entotheonella</taxon>
    </lineage>
</organism>
<evidence type="ECO:0000313" key="7">
    <source>
        <dbReference type="EMBL" id="ETX01083.1"/>
    </source>
</evidence>
<dbReference type="GO" id="GO:0046872">
    <property type="term" value="F:metal ion binding"/>
    <property type="evidence" value="ECO:0007669"/>
    <property type="project" value="UniProtKB-KW"/>
</dbReference>
<sequence length="432" mass="48929">MLSQEENELLTRVGAGTRMGDLMRQYWIPVVCSSEVEAGGRVKRVKILGEDLIVYRAPNGTPGMIGEYCPHRLASMYFGRNEVSGMRCVYHGWKFGHDGQCIDMPNVPPEDDFKDKVRHPAYPCAEHGGVIWAYMGPADLPPGLPELEWATVPESQRFVSKFYQECNYIQGLEGGIDPSHISFLHAVVDADDASLVQELDRAEAGFGFTAGLEKAPHLEVADTDYGVLLGARRHADPGMYYWRITHFHMPFYTMPPTETKPDPLRHLHIWVPVDDERVINWCVSWHPSRDITDDERQAFESGMSIHIMDYAPATSEAYGDIRPRAERRNDYLIDWEVHRRQKLLGVPGVGLQDKTITESQHPQHRMVERLGRSDLGIIRVRRCLLDAAVALREQGTPPKGIDPASYRIRPASVVLPHEVEWTEGAKEHLVVH</sequence>
<dbReference type="SUPFAM" id="SSF50022">
    <property type="entry name" value="ISP domain"/>
    <property type="match status" value="1"/>
</dbReference>
<dbReference type="CDD" id="cd03479">
    <property type="entry name" value="Rieske_RO_Alpha_PhDO_like"/>
    <property type="match status" value="1"/>
</dbReference>
<dbReference type="Proteomes" id="UP000019141">
    <property type="component" value="Unassembled WGS sequence"/>
</dbReference>
<dbReference type="GO" id="GO:0051537">
    <property type="term" value="F:2 iron, 2 sulfur cluster binding"/>
    <property type="evidence" value="ECO:0007669"/>
    <property type="project" value="UniProtKB-KW"/>
</dbReference>
<dbReference type="InterPro" id="IPR017941">
    <property type="entry name" value="Rieske_2Fe-2S"/>
</dbReference>
<comment type="caution">
    <text evidence="7">The sequence shown here is derived from an EMBL/GenBank/DDBJ whole genome shotgun (WGS) entry which is preliminary data.</text>
</comment>
<dbReference type="Gene3D" id="2.102.10.10">
    <property type="entry name" value="Rieske [2Fe-2S] iron-sulphur domain"/>
    <property type="match status" value="1"/>
</dbReference>
<name>W4LSX6_ENTF1</name>
<dbReference type="GO" id="GO:0016491">
    <property type="term" value="F:oxidoreductase activity"/>
    <property type="evidence" value="ECO:0007669"/>
    <property type="project" value="UniProtKB-KW"/>
</dbReference>
<dbReference type="HOGENOM" id="CLU_039484_2_1_7"/>
<keyword evidence="1" id="KW-0001">2Fe-2S</keyword>
<keyword evidence="4" id="KW-0408">Iron</keyword>
<dbReference type="Pfam" id="PF19301">
    <property type="entry name" value="LigXa_C"/>
    <property type="match status" value="1"/>
</dbReference>
<evidence type="ECO:0000313" key="8">
    <source>
        <dbReference type="Proteomes" id="UP000019141"/>
    </source>
</evidence>
<dbReference type="InterPro" id="IPR050584">
    <property type="entry name" value="Cholesterol_7-desaturase"/>
</dbReference>
<keyword evidence="5" id="KW-0411">Iron-sulfur</keyword>
<evidence type="ECO:0000259" key="6">
    <source>
        <dbReference type="PROSITE" id="PS51296"/>
    </source>
</evidence>
<dbReference type="InterPro" id="IPR045623">
    <property type="entry name" value="LigXa_C"/>
</dbReference>
<gene>
    <name evidence="7" type="ORF">ETSY1_08785</name>
</gene>
<evidence type="ECO:0000256" key="1">
    <source>
        <dbReference type="ARBA" id="ARBA00022714"/>
    </source>
</evidence>
<dbReference type="PROSITE" id="PS51296">
    <property type="entry name" value="RIESKE"/>
    <property type="match status" value="1"/>
</dbReference>
<proteinExistence type="predicted"/>
<dbReference type="InterPro" id="IPR036922">
    <property type="entry name" value="Rieske_2Fe-2S_sf"/>
</dbReference>
<accession>W4LSX6</accession>
<dbReference type="SUPFAM" id="SSF55961">
    <property type="entry name" value="Bet v1-like"/>
    <property type="match status" value="1"/>
</dbReference>
<dbReference type="AlphaFoldDB" id="W4LSX6"/>
<keyword evidence="3" id="KW-0560">Oxidoreductase</keyword>
<evidence type="ECO:0000256" key="4">
    <source>
        <dbReference type="ARBA" id="ARBA00023004"/>
    </source>
</evidence>
<evidence type="ECO:0000256" key="3">
    <source>
        <dbReference type="ARBA" id="ARBA00023002"/>
    </source>
</evidence>
<dbReference type="PANTHER" id="PTHR21266:SF59">
    <property type="entry name" value="BLR4922 PROTEIN"/>
    <property type="match status" value="1"/>
</dbReference>
<dbReference type="PANTHER" id="PTHR21266">
    <property type="entry name" value="IRON-SULFUR DOMAIN CONTAINING PROTEIN"/>
    <property type="match status" value="1"/>
</dbReference>
<evidence type="ECO:0000256" key="2">
    <source>
        <dbReference type="ARBA" id="ARBA00022723"/>
    </source>
</evidence>
<dbReference type="Gene3D" id="3.90.380.10">
    <property type="entry name" value="Naphthalene 1,2-dioxygenase Alpha Subunit, Chain A, domain 1"/>
    <property type="match status" value="1"/>
</dbReference>